<protein>
    <submittedName>
        <fullName evidence="1">Uncharacterized protein</fullName>
    </submittedName>
</protein>
<accession>X1BRH8</accession>
<dbReference type="AlphaFoldDB" id="X1BRH8"/>
<gene>
    <name evidence="1" type="ORF">S01H4_45248</name>
</gene>
<sequence>KFTALTREIAQDFKEEAKKLGFSKGMDFSTAKEALIYYLSLIIKLHKKYRLTLAAWESEILSNLDYYLKLRDEMDSEKEFENEMNLFIKEMKELIKKFPNENLSLKGKEKQLYLITQAIIHKYTYDKYGFNSDEELITILSKIILIVLKSNEKKKSLRLVIFY</sequence>
<name>X1BRH8_9ZZZZ</name>
<evidence type="ECO:0000313" key="1">
    <source>
        <dbReference type="EMBL" id="GAG97655.1"/>
    </source>
</evidence>
<dbReference type="EMBL" id="BART01025174">
    <property type="protein sequence ID" value="GAG97655.1"/>
    <property type="molecule type" value="Genomic_DNA"/>
</dbReference>
<reference evidence="1" key="1">
    <citation type="journal article" date="2014" name="Front. Microbiol.">
        <title>High frequency of phylogenetically diverse reductive dehalogenase-homologous genes in deep subseafloor sedimentary metagenomes.</title>
        <authorList>
            <person name="Kawai M."/>
            <person name="Futagami T."/>
            <person name="Toyoda A."/>
            <person name="Takaki Y."/>
            <person name="Nishi S."/>
            <person name="Hori S."/>
            <person name="Arai W."/>
            <person name="Tsubouchi T."/>
            <person name="Morono Y."/>
            <person name="Uchiyama I."/>
            <person name="Ito T."/>
            <person name="Fujiyama A."/>
            <person name="Inagaki F."/>
            <person name="Takami H."/>
        </authorList>
    </citation>
    <scope>NUCLEOTIDE SEQUENCE</scope>
    <source>
        <strain evidence="1">Expedition CK06-06</strain>
    </source>
</reference>
<comment type="caution">
    <text evidence="1">The sequence shown here is derived from an EMBL/GenBank/DDBJ whole genome shotgun (WGS) entry which is preliminary data.</text>
</comment>
<organism evidence="1">
    <name type="scientific">marine sediment metagenome</name>
    <dbReference type="NCBI Taxonomy" id="412755"/>
    <lineage>
        <taxon>unclassified sequences</taxon>
        <taxon>metagenomes</taxon>
        <taxon>ecological metagenomes</taxon>
    </lineage>
</organism>
<proteinExistence type="predicted"/>
<feature type="non-terminal residue" evidence="1">
    <location>
        <position position="1"/>
    </location>
</feature>